<dbReference type="Gene3D" id="3.30.70.20">
    <property type="match status" value="1"/>
</dbReference>
<comment type="caution">
    <text evidence="5">The sequence shown here is derived from an EMBL/GenBank/DDBJ whole genome shotgun (WGS) entry which is preliminary data.</text>
</comment>
<protein>
    <submittedName>
        <fullName evidence="5">Tungsten formylmethanofuran dehydrogenase</fullName>
    </submittedName>
</protein>
<proteinExistence type="predicted"/>
<dbReference type="Proteomes" id="UP000178082">
    <property type="component" value="Unassembled WGS sequence"/>
</dbReference>
<gene>
    <name evidence="5" type="ORF">A3G31_12320</name>
</gene>
<evidence type="ECO:0000256" key="1">
    <source>
        <dbReference type="ARBA" id="ARBA00022723"/>
    </source>
</evidence>
<feature type="domain" description="4Fe-4S ferredoxin-type" evidence="4">
    <location>
        <begin position="37"/>
        <end position="65"/>
    </location>
</feature>
<dbReference type="GO" id="GO:0051536">
    <property type="term" value="F:iron-sulfur cluster binding"/>
    <property type="evidence" value="ECO:0007669"/>
    <property type="project" value="UniProtKB-KW"/>
</dbReference>
<evidence type="ECO:0000259" key="4">
    <source>
        <dbReference type="PROSITE" id="PS51379"/>
    </source>
</evidence>
<dbReference type="STRING" id="1817883.A3G31_12320"/>
<accession>A0A1F7SKV9</accession>
<name>A0A1F7SKV9_9BACT</name>
<evidence type="ECO:0000313" key="6">
    <source>
        <dbReference type="Proteomes" id="UP000178082"/>
    </source>
</evidence>
<dbReference type="GO" id="GO:0046872">
    <property type="term" value="F:metal ion binding"/>
    <property type="evidence" value="ECO:0007669"/>
    <property type="project" value="UniProtKB-KW"/>
</dbReference>
<dbReference type="InterPro" id="IPR017896">
    <property type="entry name" value="4Fe4S_Fe-S-bd"/>
</dbReference>
<evidence type="ECO:0000313" key="5">
    <source>
        <dbReference type="EMBL" id="OGL54416.1"/>
    </source>
</evidence>
<dbReference type="Pfam" id="PF13237">
    <property type="entry name" value="Fer4_10"/>
    <property type="match status" value="1"/>
</dbReference>
<dbReference type="PROSITE" id="PS00198">
    <property type="entry name" value="4FE4S_FER_1"/>
    <property type="match status" value="1"/>
</dbReference>
<dbReference type="EMBL" id="MGDI01000012">
    <property type="protein sequence ID" value="OGL54416.1"/>
    <property type="molecule type" value="Genomic_DNA"/>
</dbReference>
<reference evidence="5 6" key="1">
    <citation type="journal article" date="2016" name="Nat. Commun.">
        <title>Thousands of microbial genomes shed light on interconnected biogeochemical processes in an aquifer system.</title>
        <authorList>
            <person name="Anantharaman K."/>
            <person name="Brown C.T."/>
            <person name="Hug L.A."/>
            <person name="Sharon I."/>
            <person name="Castelle C.J."/>
            <person name="Probst A.J."/>
            <person name="Thomas B.C."/>
            <person name="Singh A."/>
            <person name="Wilkins M.J."/>
            <person name="Karaoz U."/>
            <person name="Brodie E.L."/>
            <person name="Williams K.H."/>
            <person name="Hubbard S.S."/>
            <person name="Banfield J.F."/>
        </authorList>
    </citation>
    <scope>NUCLEOTIDE SEQUENCE [LARGE SCALE GENOMIC DNA]</scope>
</reference>
<keyword evidence="1" id="KW-0479">Metal-binding</keyword>
<dbReference type="InterPro" id="IPR017900">
    <property type="entry name" value="4Fe4S_Fe_S_CS"/>
</dbReference>
<keyword evidence="2" id="KW-0408">Iron</keyword>
<feature type="domain" description="4Fe-4S ferredoxin-type" evidence="4">
    <location>
        <begin position="7"/>
        <end position="36"/>
    </location>
</feature>
<dbReference type="SUPFAM" id="SSF54862">
    <property type="entry name" value="4Fe-4S ferredoxins"/>
    <property type="match status" value="1"/>
</dbReference>
<organism evidence="5 6">
    <name type="scientific">Candidatus Schekmanbacteria bacterium RIFCSPLOWO2_12_FULL_38_15</name>
    <dbReference type="NCBI Taxonomy" id="1817883"/>
    <lineage>
        <taxon>Bacteria</taxon>
        <taxon>Candidatus Schekmaniibacteriota</taxon>
    </lineage>
</organism>
<dbReference type="AlphaFoldDB" id="A0A1F7SKV9"/>
<evidence type="ECO:0000256" key="2">
    <source>
        <dbReference type="ARBA" id="ARBA00023004"/>
    </source>
</evidence>
<dbReference type="PROSITE" id="PS51379">
    <property type="entry name" value="4FE4S_FER_2"/>
    <property type="match status" value="2"/>
</dbReference>
<evidence type="ECO:0000256" key="3">
    <source>
        <dbReference type="ARBA" id="ARBA00023014"/>
    </source>
</evidence>
<keyword evidence="3" id="KW-0411">Iron-sulfur</keyword>
<sequence>MTKPKAKEININPKWCKGCEICVAFCPTKVLEIKGFVSSVRDLDACIACKQCEIRCPDFCIEVIV</sequence>